<dbReference type="Proteomes" id="UP000005561">
    <property type="component" value="Unassembled WGS sequence"/>
</dbReference>
<proteinExistence type="predicted"/>
<protein>
    <submittedName>
        <fullName evidence="1">Uncharacterized protein</fullName>
    </submittedName>
</protein>
<dbReference type="EMBL" id="ACCL02000027">
    <property type="protein sequence ID" value="EET58671.1"/>
    <property type="molecule type" value="Genomic_DNA"/>
</dbReference>
<organism evidence="1 2">
    <name type="scientific">Marvinbryantia formatexigens DSM 14469</name>
    <dbReference type="NCBI Taxonomy" id="478749"/>
    <lineage>
        <taxon>Bacteria</taxon>
        <taxon>Bacillati</taxon>
        <taxon>Bacillota</taxon>
        <taxon>Clostridia</taxon>
        <taxon>Lachnospirales</taxon>
        <taxon>Lachnospiraceae</taxon>
        <taxon>Marvinbryantia</taxon>
    </lineage>
</organism>
<gene>
    <name evidence="1" type="ORF">BRYFOR_09399</name>
</gene>
<sequence>MHFYTLLLSYHPFFDKIMPRMERKARSDPWYHLDNIAEKLRRNNYNRRGKYTLWHMLRQR</sequence>
<comment type="caution">
    <text evidence="1">The sequence shown here is derived from an EMBL/GenBank/DDBJ whole genome shotgun (WGS) entry which is preliminary data.</text>
</comment>
<name>C6LL52_9FIRM</name>
<dbReference type="AlphaFoldDB" id="C6LL52"/>
<accession>C6LL52</accession>
<evidence type="ECO:0000313" key="2">
    <source>
        <dbReference type="Proteomes" id="UP000005561"/>
    </source>
</evidence>
<evidence type="ECO:0000313" key="1">
    <source>
        <dbReference type="EMBL" id="EET58671.1"/>
    </source>
</evidence>
<keyword evidence="2" id="KW-1185">Reference proteome</keyword>
<reference evidence="1" key="1">
    <citation type="submission" date="2009-07" db="EMBL/GenBank/DDBJ databases">
        <authorList>
            <person name="Weinstock G."/>
            <person name="Sodergren E."/>
            <person name="Clifton S."/>
            <person name="Fulton L."/>
            <person name="Fulton B."/>
            <person name="Courtney L."/>
            <person name="Fronick C."/>
            <person name="Harrison M."/>
            <person name="Strong C."/>
            <person name="Farmer C."/>
            <person name="Delahaunty K."/>
            <person name="Markovic C."/>
            <person name="Hall O."/>
            <person name="Minx P."/>
            <person name="Tomlinson C."/>
            <person name="Mitreva M."/>
            <person name="Nelson J."/>
            <person name="Hou S."/>
            <person name="Wollam A."/>
            <person name="Pepin K.H."/>
            <person name="Johnson M."/>
            <person name="Bhonagiri V."/>
            <person name="Nash W.E."/>
            <person name="Warren W."/>
            <person name="Chinwalla A."/>
            <person name="Mardis E.R."/>
            <person name="Wilson R.K."/>
        </authorList>
    </citation>
    <scope>NUCLEOTIDE SEQUENCE [LARGE SCALE GENOMIC DNA]</scope>
    <source>
        <strain evidence="1">DSM 14469</strain>
    </source>
</reference>